<dbReference type="UniPathway" id="UPA00251">
    <property type="reaction ID" value="UER00324"/>
</dbReference>
<protein>
    <recommendedName>
        <fullName evidence="4 14">Protoporphyrinogen IX oxidase</fullName>
        <shortName evidence="14">PPO</shortName>
        <ecNumber evidence="14 15">1.3.99.-</ecNumber>
    </recommendedName>
</protein>
<evidence type="ECO:0000313" key="16">
    <source>
        <dbReference type="EMBL" id="OOG28779.1"/>
    </source>
</evidence>
<comment type="pathway">
    <text evidence="2 14 15">Porphyrin-containing compound metabolism; protoporphyrin-IX biosynthesis; protoporphyrin-IX from protoporphyrinogen-IX: step 1/1.</text>
</comment>
<evidence type="ECO:0000256" key="10">
    <source>
        <dbReference type="ARBA" id="ARBA00023002"/>
    </source>
</evidence>
<evidence type="ECO:0000256" key="15">
    <source>
        <dbReference type="PIRNR" id="PIRNR004638"/>
    </source>
</evidence>
<dbReference type="Proteomes" id="UP000189462">
    <property type="component" value="Unassembled WGS sequence"/>
</dbReference>
<dbReference type="OrthoDB" id="9800824at2"/>
<dbReference type="InterPro" id="IPR005265">
    <property type="entry name" value="HemJ-like"/>
</dbReference>
<dbReference type="GO" id="GO:0006782">
    <property type="term" value="P:protoporphyrinogen IX biosynthetic process"/>
    <property type="evidence" value="ECO:0007669"/>
    <property type="project" value="UniProtKB-UniRule"/>
</dbReference>
<keyword evidence="9 14" id="KW-1133">Transmembrane helix</keyword>
<proteinExistence type="inferred from homology"/>
<dbReference type="EMBL" id="MVBK01000001">
    <property type="protein sequence ID" value="OOG28779.1"/>
    <property type="molecule type" value="Genomic_DNA"/>
</dbReference>
<sequence>MTAYLWAKSLHVIFMVTWFAGLFYLPRLFVYHAETRDDAGNERFKVMERKLFWGIMTPGAVLTAGFGLWIMAMNPQAYVAGWMHLKLLLVALLIAYHIWCGLLVRDFKRDANRHTHQWYRWFNEIPVFMLVGIVVLVIGRQVMPAVIAMGGVLGIFFASWVLQKLRMKAEG</sequence>
<evidence type="ECO:0000256" key="4">
    <source>
        <dbReference type="ARBA" id="ARBA00017504"/>
    </source>
</evidence>
<keyword evidence="8 14" id="KW-0479">Metal-binding</keyword>
<dbReference type="PANTHER" id="PTHR40255:SF1">
    <property type="entry name" value="PROTOPORPHYRINOGEN IX OXIDASE"/>
    <property type="match status" value="1"/>
</dbReference>
<accession>A0A1V3NUG4</accession>
<evidence type="ECO:0000256" key="6">
    <source>
        <dbReference type="ARBA" id="ARBA00022617"/>
    </source>
</evidence>
<dbReference type="EC" id="1.3.99.-" evidence="14 15"/>
<keyword evidence="5 14" id="KW-1003">Cell membrane</keyword>
<evidence type="ECO:0000256" key="8">
    <source>
        <dbReference type="ARBA" id="ARBA00022723"/>
    </source>
</evidence>
<organism evidence="16 17">
    <name type="scientific">Thioalkalivibrio denitrificans</name>
    <dbReference type="NCBI Taxonomy" id="108003"/>
    <lineage>
        <taxon>Bacteria</taxon>
        <taxon>Pseudomonadati</taxon>
        <taxon>Pseudomonadota</taxon>
        <taxon>Gammaproteobacteria</taxon>
        <taxon>Chromatiales</taxon>
        <taxon>Ectothiorhodospiraceae</taxon>
        <taxon>Thioalkalivibrio</taxon>
    </lineage>
</organism>
<feature type="transmembrane region" description="Helical" evidence="14">
    <location>
        <begin position="12"/>
        <end position="30"/>
    </location>
</feature>
<dbReference type="GO" id="GO:0046872">
    <property type="term" value="F:metal ion binding"/>
    <property type="evidence" value="ECO:0007669"/>
    <property type="project" value="UniProtKB-UniRule"/>
</dbReference>
<comment type="similarity">
    <text evidence="3 14 15">Belongs to the HemJ family.</text>
</comment>
<comment type="caution">
    <text evidence="16">The sequence shown here is derived from an EMBL/GenBank/DDBJ whole genome shotgun (WGS) entry which is preliminary data.</text>
</comment>
<feature type="transmembrane region" description="Helical" evidence="14">
    <location>
        <begin position="121"/>
        <end position="139"/>
    </location>
</feature>
<comment type="function">
    <text evidence="14 15">Catalyzes the oxidation of protoporphyrinogen IX to protoporphyrin IX.</text>
</comment>
<reference evidence="16 17" key="1">
    <citation type="submission" date="2017-02" db="EMBL/GenBank/DDBJ databases">
        <title>Genomic diversity within the haloalkaliphilic genus Thioalkalivibrio.</title>
        <authorList>
            <person name="Ahn A.-C."/>
            <person name="Meier-Kolthoff J."/>
            <person name="Overmars L."/>
            <person name="Richter M."/>
            <person name="Woyke T."/>
            <person name="Sorokin D.Y."/>
            <person name="Muyzer G."/>
        </authorList>
    </citation>
    <scope>NUCLEOTIDE SEQUENCE [LARGE SCALE GENOMIC DNA]</scope>
    <source>
        <strain evidence="16 17">ALJD</strain>
    </source>
</reference>
<dbReference type="HAMAP" id="MF_02239">
    <property type="entry name" value="HemJ"/>
    <property type="match status" value="1"/>
</dbReference>
<dbReference type="GO" id="GO:0005886">
    <property type="term" value="C:plasma membrane"/>
    <property type="evidence" value="ECO:0007669"/>
    <property type="project" value="UniProtKB-SubCell"/>
</dbReference>
<keyword evidence="6 14" id="KW-0349">Heme</keyword>
<dbReference type="RefSeq" id="WP_077277111.1">
    <property type="nucleotide sequence ID" value="NZ_MVBK01000001.1"/>
</dbReference>
<name>A0A1V3NUG4_9GAMM</name>
<evidence type="ECO:0000256" key="2">
    <source>
        <dbReference type="ARBA" id="ARBA00005073"/>
    </source>
</evidence>
<dbReference type="NCBIfam" id="TIGR00701">
    <property type="entry name" value="protoporphyrinogen oxidase HemJ"/>
    <property type="match status" value="1"/>
</dbReference>
<evidence type="ECO:0000256" key="1">
    <source>
        <dbReference type="ARBA" id="ARBA00004651"/>
    </source>
</evidence>
<evidence type="ECO:0000256" key="7">
    <source>
        <dbReference type="ARBA" id="ARBA00022692"/>
    </source>
</evidence>
<evidence type="ECO:0000256" key="11">
    <source>
        <dbReference type="ARBA" id="ARBA00023004"/>
    </source>
</evidence>
<gene>
    <name evidence="16" type="ORF">B1C78_00040</name>
</gene>
<dbReference type="Pfam" id="PF03653">
    <property type="entry name" value="UPF0093"/>
    <property type="match status" value="1"/>
</dbReference>
<keyword evidence="7 14" id="KW-0812">Transmembrane</keyword>
<feature type="binding site" description="axial binding residue" evidence="14">
    <location>
        <position position="86"/>
    </location>
    <ligand>
        <name>heme</name>
        <dbReference type="ChEBI" id="CHEBI:30413"/>
    </ligand>
    <ligandPart>
        <name>Fe</name>
        <dbReference type="ChEBI" id="CHEBI:18248"/>
    </ligandPart>
</feature>
<evidence type="ECO:0000256" key="13">
    <source>
        <dbReference type="ARBA" id="ARBA00048390"/>
    </source>
</evidence>
<comment type="cofactor">
    <cofactor evidence="14 15">
        <name>heme b</name>
        <dbReference type="ChEBI" id="CHEBI:60344"/>
    </cofactor>
    <text evidence="14 15">Binds 1 heme b (iron(II)-protoporphyrin IX) group per subunit.</text>
</comment>
<evidence type="ECO:0000256" key="12">
    <source>
        <dbReference type="ARBA" id="ARBA00023136"/>
    </source>
</evidence>
<dbReference type="GO" id="GO:0070818">
    <property type="term" value="F:protoporphyrinogen oxidase activity"/>
    <property type="evidence" value="ECO:0007669"/>
    <property type="project" value="UniProtKB-UniRule"/>
</dbReference>
<comment type="catalytic activity">
    <reaction evidence="13 14 15">
        <text>protoporphyrinogen IX + 3 A = protoporphyrin IX + 3 AH2</text>
        <dbReference type="Rhea" id="RHEA:62000"/>
        <dbReference type="ChEBI" id="CHEBI:13193"/>
        <dbReference type="ChEBI" id="CHEBI:17499"/>
        <dbReference type="ChEBI" id="CHEBI:57306"/>
        <dbReference type="ChEBI" id="CHEBI:57307"/>
    </reaction>
</comment>
<dbReference type="PANTHER" id="PTHR40255">
    <property type="entry name" value="UPF0093 MEMBRANE PROTEIN SLR1790"/>
    <property type="match status" value="1"/>
</dbReference>
<keyword evidence="17" id="KW-1185">Reference proteome</keyword>
<comment type="subcellular location">
    <subcellularLocation>
        <location evidence="1 14">Cell membrane</location>
        <topology evidence="1 14">Multi-pass membrane protein</topology>
    </subcellularLocation>
</comment>
<evidence type="ECO:0000256" key="9">
    <source>
        <dbReference type="ARBA" id="ARBA00022989"/>
    </source>
</evidence>
<feature type="binding site" description="axial binding residue" evidence="14">
    <location>
        <position position="11"/>
    </location>
    <ligand>
        <name>heme</name>
        <dbReference type="ChEBI" id="CHEBI:30413"/>
    </ligand>
    <ligandPart>
        <name>Fe</name>
        <dbReference type="ChEBI" id="CHEBI:18248"/>
    </ligandPart>
</feature>
<comment type="subunit">
    <text evidence="14">Homodimer.</text>
</comment>
<evidence type="ECO:0000256" key="3">
    <source>
        <dbReference type="ARBA" id="ARBA00006501"/>
    </source>
</evidence>
<feature type="transmembrane region" description="Helical" evidence="14">
    <location>
        <begin position="145"/>
        <end position="162"/>
    </location>
</feature>
<evidence type="ECO:0000313" key="17">
    <source>
        <dbReference type="Proteomes" id="UP000189462"/>
    </source>
</evidence>
<dbReference type="STRING" id="108003.B1C78_00040"/>
<keyword evidence="10 14" id="KW-0560">Oxidoreductase</keyword>
<feature type="transmembrane region" description="Helical" evidence="14">
    <location>
        <begin position="78"/>
        <end position="100"/>
    </location>
</feature>
<dbReference type="AlphaFoldDB" id="A0A1V3NUG4"/>
<feature type="transmembrane region" description="Helical" evidence="14">
    <location>
        <begin position="51"/>
        <end position="72"/>
    </location>
</feature>
<dbReference type="PIRSF" id="PIRSF004638">
    <property type="entry name" value="UCP004638"/>
    <property type="match status" value="1"/>
</dbReference>
<evidence type="ECO:0000256" key="5">
    <source>
        <dbReference type="ARBA" id="ARBA00022475"/>
    </source>
</evidence>
<keyword evidence="12 14" id="KW-0472">Membrane</keyword>
<evidence type="ECO:0000256" key="14">
    <source>
        <dbReference type="HAMAP-Rule" id="MF_02239"/>
    </source>
</evidence>
<keyword evidence="11 14" id="KW-0408">Iron</keyword>